<dbReference type="PANTHER" id="PTHR33841">
    <property type="entry name" value="DNA METHYLTRANSFERASE YEEA-RELATED"/>
    <property type="match status" value="1"/>
</dbReference>
<name>A0ABW0P7X3_9HYPH</name>
<dbReference type="GO" id="GO:0032259">
    <property type="term" value="P:methylation"/>
    <property type="evidence" value="ECO:0007669"/>
    <property type="project" value="UniProtKB-KW"/>
</dbReference>
<proteinExistence type="inferred from homology"/>
<evidence type="ECO:0000256" key="2">
    <source>
        <dbReference type="ARBA" id="ARBA00011900"/>
    </source>
</evidence>
<dbReference type="SUPFAM" id="SSF53335">
    <property type="entry name" value="S-adenosyl-L-methionine-dependent methyltransferases"/>
    <property type="match status" value="1"/>
</dbReference>
<evidence type="ECO:0000313" key="8">
    <source>
        <dbReference type="EMBL" id="MFC5507547.1"/>
    </source>
</evidence>
<evidence type="ECO:0000256" key="4">
    <source>
        <dbReference type="ARBA" id="ARBA00022679"/>
    </source>
</evidence>
<evidence type="ECO:0000313" key="9">
    <source>
        <dbReference type="Proteomes" id="UP001596060"/>
    </source>
</evidence>
<dbReference type="EMBL" id="JBHSLU010000063">
    <property type="protein sequence ID" value="MFC5507547.1"/>
    <property type="molecule type" value="Genomic_DNA"/>
</dbReference>
<gene>
    <name evidence="8" type="ORF">ACFPN9_20095</name>
</gene>
<dbReference type="Pfam" id="PF07669">
    <property type="entry name" value="Eco57I"/>
    <property type="match status" value="1"/>
</dbReference>
<dbReference type="PANTHER" id="PTHR33841:SF5">
    <property type="entry name" value="DNA METHYLASE (MODIFICATION METHYLASE) (METHYLTRANSFERASE)-RELATED"/>
    <property type="match status" value="1"/>
</dbReference>
<dbReference type="InterPro" id="IPR050953">
    <property type="entry name" value="N4_N6_ade-DNA_methylase"/>
</dbReference>
<sequence length="453" mass="50521">MIHLIPQKALEALHHATALYTVEPVCDTLLERIGWPSVSGKLIDPSAGDGMFLLCAIAKLNLEIDDLDTLSRVRGWEIYPPAVESGRERIAQHLISRGWTIGYARIGARQVLSQGDFLLEGPTEPEYRFVAGNPPYLRFGRLPDAFKDLYAASLCEASRGDLQHAFLMRCSQVMTENGVIGFVTSDRWLLNSTAANLRAKLGARVGIEHLSRLDAQTSFYRPKDRRKGSPPRIHPVEVVLRPAASSRIALTDHPVSPDGEMADPEGGGQLADIATIRLAPWLGPANIFVVDQKTARRLPPEHLIPAVDTDDVDPRTDALSAPRRFAIKTDRHTTPPEAITEHLASEMHRMPKRGIRKTGWLPPEKVFDDLSRPALLIPRIARKVRAIRLPPGILPINHNLYVVQARPDVTLEQIEAILLSDSTHDWLMRNAPRLENGYYDLRSNLIRRIPATI</sequence>
<evidence type="ECO:0000259" key="7">
    <source>
        <dbReference type="Pfam" id="PF07669"/>
    </source>
</evidence>
<organism evidence="8 9">
    <name type="scientific">Bosea massiliensis</name>
    <dbReference type="NCBI Taxonomy" id="151419"/>
    <lineage>
        <taxon>Bacteria</taxon>
        <taxon>Pseudomonadati</taxon>
        <taxon>Pseudomonadota</taxon>
        <taxon>Alphaproteobacteria</taxon>
        <taxon>Hyphomicrobiales</taxon>
        <taxon>Boseaceae</taxon>
        <taxon>Bosea</taxon>
    </lineage>
</organism>
<keyword evidence="5" id="KW-0949">S-adenosyl-L-methionine</keyword>
<comment type="catalytic activity">
    <reaction evidence="6">
        <text>a 2'-deoxyadenosine in DNA + S-adenosyl-L-methionine = an N(6)-methyl-2'-deoxyadenosine in DNA + S-adenosyl-L-homocysteine + H(+)</text>
        <dbReference type="Rhea" id="RHEA:15197"/>
        <dbReference type="Rhea" id="RHEA-COMP:12418"/>
        <dbReference type="Rhea" id="RHEA-COMP:12419"/>
        <dbReference type="ChEBI" id="CHEBI:15378"/>
        <dbReference type="ChEBI" id="CHEBI:57856"/>
        <dbReference type="ChEBI" id="CHEBI:59789"/>
        <dbReference type="ChEBI" id="CHEBI:90615"/>
        <dbReference type="ChEBI" id="CHEBI:90616"/>
        <dbReference type="EC" id="2.1.1.72"/>
    </reaction>
</comment>
<dbReference type="Gene3D" id="3.40.50.150">
    <property type="entry name" value="Vaccinia Virus protein VP39"/>
    <property type="match status" value="1"/>
</dbReference>
<keyword evidence="4" id="KW-0808">Transferase</keyword>
<feature type="domain" description="Type II methyltransferase M.TaqI-like" evidence="7">
    <location>
        <begin position="125"/>
        <end position="210"/>
    </location>
</feature>
<keyword evidence="3 8" id="KW-0489">Methyltransferase</keyword>
<dbReference type="Proteomes" id="UP001596060">
    <property type="component" value="Unassembled WGS sequence"/>
</dbReference>
<accession>A0ABW0P7X3</accession>
<evidence type="ECO:0000256" key="1">
    <source>
        <dbReference type="ARBA" id="ARBA00006594"/>
    </source>
</evidence>
<protein>
    <recommendedName>
        <fullName evidence="2">site-specific DNA-methyltransferase (adenine-specific)</fullName>
        <ecNumber evidence="2">2.1.1.72</ecNumber>
    </recommendedName>
</protein>
<comment type="similarity">
    <text evidence="1">Belongs to the N(4)/N(6)-methyltransferase family.</text>
</comment>
<dbReference type="GO" id="GO:0008168">
    <property type="term" value="F:methyltransferase activity"/>
    <property type="evidence" value="ECO:0007669"/>
    <property type="project" value="UniProtKB-KW"/>
</dbReference>
<comment type="caution">
    <text evidence="8">The sequence shown here is derived from an EMBL/GenBank/DDBJ whole genome shotgun (WGS) entry which is preliminary data.</text>
</comment>
<dbReference type="PRINTS" id="PR00507">
    <property type="entry name" value="N12N6MTFRASE"/>
</dbReference>
<evidence type="ECO:0000256" key="3">
    <source>
        <dbReference type="ARBA" id="ARBA00022603"/>
    </source>
</evidence>
<dbReference type="EC" id="2.1.1.72" evidence="2"/>
<reference evidence="9" key="1">
    <citation type="journal article" date="2019" name="Int. J. Syst. Evol. Microbiol.">
        <title>The Global Catalogue of Microorganisms (GCM) 10K type strain sequencing project: providing services to taxonomists for standard genome sequencing and annotation.</title>
        <authorList>
            <consortium name="The Broad Institute Genomics Platform"/>
            <consortium name="The Broad Institute Genome Sequencing Center for Infectious Disease"/>
            <person name="Wu L."/>
            <person name="Ma J."/>
        </authorList>
    </citation>
    <scope>NUCLEOTIDE SEQUENCE [LARGE SCALE GENOMIC DNA]</scope>
    <source>
        <strain evidence="9">CCUG 43117</strain>
    </source>
</reference>
<dbReference type="RefSeq" id="WP_377817480.1">
    <property type="nucleotide sequence ID" value="NZ_JBHSLU010000063.1"/>
</dbReference>
<dbReference type="InterPro" id="IPR011639">
    <property type="entry name" value="MethylTrfase_TaqI-like_dom"/>
</dbReference>
<evidence type="ECO:0000256" key="5">
    <source>
        <dbReference type="ARBA" id="ARBA00022691"/>
    </source>
</evidence>
<keyword evidence="9" id="KW-1185">Reference proteome</keyword>
<evidence type="ECO:0000256" key="6">
    <source>
        <dbReference type="ARBA" id="ARBA00047942"/>
    </source>
</evidence>
<dbReference type="InterPro" id="IPR029063">
    <property type="entry name" value="SAM-dependent_MTases_sf"/>
</dbReference>